<sequence length="114" mass="13033">MIENSGDDDRDIIPFIKPVLLKRWAGGVDDFEYLDSDEEDLIEDEIMRDPIVSDIDYVKKIIKSNTTKTGRETATEFITCISIVEFVPKTGRETATEFITCTSVLYILVFFPKT</sequence>
<dbReference type="Proteomes" id="UP001347796">
    <property type="component" value="Unassembled WGS sequence"/>
</dbReference>
<evidence type="ECO:0000313" key="1">
    <source>
        <dbReference type="EMBL" id="KAK6175015.1"/>
    </source>
</evidence>
<protein>
    <submittedName>
        <fullName evidence="1">Uncharacterized protein</fullName>
    </submittedName>
</protein>
<name>A0AAN8JDQ2_PATCE</name>
<reference evidence="1 2" key="1">
    <citation type="submission" date="2024-01" db="EMBL/GenBank/DDBJ databases">
        <title>The genome of the rayed Mediterranean limpet Patella caerulea (Linnaeus, 1758).</title>
        <authorList>
            <person name="Anh-Thu Weber A."/>
            <person name="Halstead-Nussloch G."/>
        </authorList>
    </citation>
    <scope>NUCLEOTIDE SEQUENCE [LARGE SCALE GENOMIC DNA]</scope>
    <source>
        <strain evidence="1">AATW-2023a</strain>
        <tissue evidence="1">Whole specimen</tissue>
    </source>
</reference>
<organism evidence="1 2">
    <name type="scientific">Patella caerulea</name>
    <name type="common">Rayed Mediterranean limpet</name>
    <dbReference type="NCBI Taxonomy" id="87958"/>
    <lineage>
        <taxon>Eukaryota</taxon>
        <taxon>Metazoa</taxon>
        <taxon>Spiralia</taxon>
        <taxon>Lophotrochozoa</taxon>
        <taxon>Mollusca</taxon>
        <taxon>Gastropoda</taxon>
        <taxon>Patellogastropoda</taxon>
        <taxon>Patelloidea</taxon>
        <taxon>Patellidae</taxon>
        <taxon>Patella</taxon>
    </lineage>
</organism>
<accession>A0AAN8JDQ2</accession>
<comment type="caution">
    <text evidence="1">The sequence shown here is derived from an EMBL/GenBank/DDBJ whole genome shotgun (WGS) entry which is preliminary data.</text>
</comment>
<dbReference type="AlphaFoldDB" id="A0AAN8JDQ2"/>
<proteinExistence type="predicted"/>
<gene>
    <name evidence="1" type="ORF">SNE40_013557</name>
</gene>
<evidence type="ECO:0000313" key="2">
    <source>
        <dbReference type="Proteomes" id="UP001347796"/>
    </source>
</evidence>
<dbReference type="EMBL" id="JAZGQO010000010">
    <property type="protein sequence ID" value="KAK6175015.1"/>
    <property type="molecule type" value="Genomic_DNA"/>
</dbReference>
<keyword evidence="2" id="KW-1185">Reference proteome</keyword>